<dbReference type="RefSeq" id="WP_073356387.1">
    <property type="nucleotide sequence ID" value="NZ_FQUZ01000020.1"/>
</dbReference>
<keyword evidence="3 8" id="KW-0347">Helicase</keyword>
<evidence type="ECO:0000256" key="4">
    <source>
        <dbReference type="ARBA" id="ARBA00022840"/>
    </source>
</evidence>
<evidence type="ECO:0000256" key="3">
    <source>
        <dbReference type="ARBA" id="ARBA00022806"/>
    </source>
</evidence>
<proteinExistence type="predicted"/>
<gene>
    <name evidence="8" type="ORF">SAMN02745117_01827</name>
</gene>
<dbReference type="PROSITE" id="PS50088">
    <property type="entry name" value="ANK_REPEAT"/>
    <property type="match status" value="1"/>
</dbReference>
<dbReference type="PROSITE" id="PS50297">
    <property type="entry name" value="ANK_REP_REGION"/>
    <property type="match status" value="1"/>
</dbReference>
<evidence type="ECO:0000313" key="9">
    <source>
        <dbReference type="Proteomes" id="UP000184327"/>
    </source>
</evidence>
<dbReference type="PANTHER" id="PTHR21529">
    <property type="entry name" value="MAMMARY TURMOR VIRUS RECEPTOR HOMOLOG 1, 2 MTVR1, 2"/>
    <property type="match status" value="1"/>
</dbReference>
<dbReference type="Gene3D" id="1.25.40.20">
    <property type="entry name" value="Ankyrin repeat-containing domain"/>
    <property type="match status" value="1"/>
</dbReference>
<dbReference type="SUPFAM" id="SSF52540">
    <property type="entry name" value="P-loop containing nucleoside triphosphate hydrolases"/>
    <property type="match status" value="1"/>
</dbReference>
<keyword evidence="5" id="KW-0040">ANK repeat</keyword>
<name>A0A1M5B5Z2_9BURK</name>
<keyword evidence="6" id="KW-0175">Coiled coil</keyword>
<accession>A0A1M5B5Z2</accession>
<dbReference type="Proteomes" id="UP000184327">
    <property type="component" value="Unassembled WGS sequence"/>
</dbReference>
<dbReference type="GO" id="GO:0016787">
    <property type="term" value="F:hydrolase activity"/>
    <property type="evidence" value="ECO:0007669"/>
    <property type="project" value="UniProtKB-KW"/>
</dbReference>
<dbReference type="Gene3D" id="3.40.50.300">
    <property type="entry name" value="P-loop containing nucleotide triphosphate hydrolases"/>
    <property type="match status" value="2"/>
</dbReference>
<keyword evidence="9" id="KW-1185">Reference proteome</keyword>
<dbReference type="InterPro" id="IPR039904">
    <property type="entry name" value="TRANK1"/>
</dbReference>
<feature type="domain" description="UvrD-like helicase ATP-binding" evidence="7">
    <location>
        <begin position="295"/>
        <end position="355"/>
    </location>
</feature>
<feature type="repeat" description="ANK" evidence="5">
    <location>
        <begin position="722"/>
        <end position="754"/>
    </location>
</feature>
<evidence type="ECO:0000256" key="6">
    <source>
        <dbReference type="SAM" id="Coils"/>
    </source>
</evidence>
<dbReference type="GO" id="GO:0005524">
    <property type="term" value="F:ATP binding"/>
    <property type="evidence" value="ECO:0007669"/>
    <property type="project" value="UniProtKB-KW"/>
</dbReference>
<sequence length="961" mass="110077">MQVLVYSEFDVGRFRSKWEKVRAAIERDDFRSVDMKKLASTPYHRAKLDEASRVLVQFVRHGGQTVCLVLEVIAHHAYAKSRFLRGAVVREEQIEAAPDSTLEQVQEEAVPVRYLHPGRGDFHLLDSPISFDDVQEAVYRLPPPLVLVGSAGSGKTALTLEKLRHATGTVLYVTQSPWLAQHARSLYYAHGYSQPEQEAQFLSYREFLETLRVPPGREVRFADFRGWFERHRQQYRFTDAHPCFEEFRGVIGSQPEGVLSLEQYLALGTRQSIYEREQRAAMYELFGKYRQWLTDFHLFDSNLLAHEWQSLAQPQYDFIVIDEVQDLTNAQLALVLRTLKNAGQFLLCGDSNQIVHPNFFSWSAVKSLFWRDPALAERQQISVLGVNYRNTRQVTRLANTLLKIKHARFGSIDRESNHLVTAASQIEGEVRLLPDKDAVKRDLDARTRASTRFAVLVLRDEDKSEARLVFRTPLVFSVHEAKGLEYPHIILYRFISSQRKAYAEICDGVEPADLQHDTLDYRRAKDKHDRSLELWKFYVNALYVAITRAVEGLYLVEKDMGHPLLQLLDVHENQGQLAIEAAESSRAEWEREAHRLELQGKQEQADAIRENVLGIKPVPWPVWNNAFLRETLARVGSPKSTSSKARQQLLELAAWHYLDDHLLLLNPQEGMQIFAMQGKNQRALDKTRQALASRHTAAYTRRNVREVLQQCDQYGVDHRTVTDATPLMLAAVAGNLPLVDELLERGADGQMRDLFGHTAQSFALARACRDASYAADAFAAIWERVKEPVLDVQVDGRLLRLHEDQGEYLLLHLMLCGLKTLASLRYHQPEQRDVRRLAGFDAAYLMRNLEHMPHSLWPDARRKRSYLNAVLARAEIDSSYQPARKLWQRMRSGHYLPNPALQLRVAGPDGEPQWQPIYQVLNLAQIERGNGTVWGQAGFSYRRLLGLHEPDDGVGVVNEDA</sequence>
<dbReference type="InterPro" id="IPR027417">
    <property type="entry name" value="P-loop_NTPase"/>
</dbReference>
<dbReference type="GO" id="GO:0004386">
    <property type="term" value="F:helicase activity"/>
    <property type="evidence" value="ECO:0007669"/>
    <property type="project" value="UniProtKB-KW"/>
</dbReference>
<dbReference type="PANTHER" id="PTHR21529:SF4">
    <property type="entry name" value="TPR AND ANKYRIN REPEAT-CONTAINING PROTEIN 1"/>
    <property type="match status" value="1"/>
</dbReference>
<organism evidence="8 9">
    <name type="scientific">Lampropedia hyalina DSM 16112</name>
    <dbReference type="NCBI Taxonomy" id="1122156"/>
    <lineage>
        <taxon>Bacteria</taxon>
        <taxon>Pseudomonadati</taxon>
        <taxon>Pseudomonadota</taxon>
        <taxon>Betaproteobacteria</taxon>
        <taxon>Burkholderiales</taxon>
        <taxon>Comamonadaceae</taxon>
        <taxon>Lampropedia</taxon>
    </lineage>
</organism>
<reference evidence="8 9" key="1">
    <citation type="submission" date="2016-11" db="EMBL/GenBank/DDBJ databases">
        <authorList>
            <person name="Jaros S."/>
            <person name="Januszkiewicz K."/>
            <person name="Wedrychowicz H."/>
        </authorList>
    </citation>
    <scope>NUCLEOTIDE SEQUENCE [LARGE SCALE GENOMIC DNA]</scope>
    <source>
        <strain evidence="8 9">DSM 16112</strain>
    </source>
</reference>
<evidence type="ECO:0000313" key="8">
    <source>
        <dbReference type="EMBL" id="SHF37878.1"/>
    </source>
</evidence>
<dbReference type="AlphaFoldDB" id="A0A1M5B5Z2"/>
<evidence type="ECO:0000259" key="7">
    <source>
        <dbReference type="Pfam" id="PF00580"/>
    </source>
</evidence>
<keyword evidence="2" id="KW-0378">Hydrolase</keyword>
<feature type="coiled-coil region" evidence="6">
    <location>
        <begin position="579"/>
        <end position="611"/>
    </location>
</feature>
<keyword evidence="4" id="KW-0067">ATP-binding</keyword>
<dbReference type="OrthoDB" id="5441773at2"/>
<protein>
    <submittedName>
        <fullName evidence="8">UvrD/REP helicase N-terminal domain-containing protein</fullName>
    </submittedName>
</protein>
<dbReference type="EMBL" id="FQUZ01000020">
    <property type="protein sequence ID" value="SHF37878.1"/>
    <property type="molecule type" value="Genomic_DNA"/>
</dbReference>
<dbReference type="Pfam" id="PF00580">
    <property type="entry name" value="UvrD-helicase"/>
    <property type="match status" value="1"/>
</dbReference>
<dbReference type="InterPro" id="IPR014016">
    <property type="entry name" value="UvrD-like_ATP-bd"/>
</dbReference>
<dbReference type="InterPro" id="IPR036770">
    <property type="entry name" value="Ankyrin_rpt-contain_sf"/>
</dbReference>
<evidence type="ECO:0000256" key="2">
    <source>
        <dbReference type="ARBA" id="ARBA00022801"/>
    </source>
</evidence>
<dbReference type="SUPFAM" id="SSF48403">
    <property type="entry name" value="Ankyrin repeat"/>
    <property type="match status" value="1"/>
</dbReference>
<evidence type="ECO:0000256" key="5">
    <source>
        <dbReference type="PROSITE-ProRule" id="PRU00023"/>
    </source>
</evidence>
<dbReference type="STRING" id="1122156.SAMN02745117_01827"/>
<dbReference type="InterPro" id="IPR002110">
    <property type="entry name" value="Ankyrin_rpt"/>
</dbReference>
<keyword evidence="1" id="KW-0547">Nucleotide-binding</keyword>
<evidence type="ECO:0000256" key="1">
    <source>
        <dbReference type="ARBA" id="ARBA00022741"/>
    </source>
</evidence>